<keyword evidence="4" id="KW-0488">Methylation</keyword>
<evidence type="ECO:0000256" key="7">
    <source>
        <dbReference type="ARBA" id="ARBA00022989"/>
    </source>
</evidence>
<dbReference type="InterPro" id="IPR012902">
    <property type="entry name" value="N_methyl_site"/>
</dbReference>
<evidence type="ECO:0000313" key="13">
    <source>
        <dbReference type="EMBL" id="EMS80594.1"/>
    </source>
</evidence>
<dbReference type="Pfam" id="PF07963">
    <property type="entry name" value="N_methyl"/>
    <property type="match status" value="1"/>
</dbReference>
<evidence type="ECO:0000256" key="9">
    <source>
        <dbReference type="ARBA" id="ARBA00025772"/>
    </source>
</evidence>
<proteinExistence type="inferred from homology"/>
<feature type="transmembrane region" description="Helical" evidence="11">
    <location>
        <begin position="20"/>
        <end position="39"/>
    </location>
</feature>
<organism evidence="13 14">
    <name type="scientific">Desulfotignum phosphitoxidans DSM 13687</name>
    <dbReference type="NCBI Taxonomy" id="1286635"/>
    <lineage>
        <taxon>Bacteria</taxon>
        <taxon>Pseudomonadati</taxon>
        <taxon>Thermodesulfobacteriota</taxon>
        <taxon>Desulfobacteria</taxon>
        <taxon>Desulfobacterales</taxon>
        <taxon>Desulfobacteraceae</taxon>
        <taxon>Desulfotignum</taxon>
    </lineage>
</organism>
<dbReference type="SUPFAM" id="SSF54523">
    <property type="entry name" value="Pili subunits"/>
    <property type="match status" value="1"/>
</dbReference>
<sequence length="161" mass="17634">MEKRAAIQIRIDNGFTLLELLTIIAIISTLVTIAVPNYMEWVHSSRLKTTSQTLMTDLSMSRMHAIKANPDTDGVTVLFSSSGYIIFIDSNKNSVVDSTEQVLKDVDFPFGISLTAITFTGNKAIFHKTGYMGAGSVTISRSDGKSIKIIVNAVGRIRMET</sequence>
<dbReference type="InterPro" id="IPR022346">
    <property type="entry name" value="T2SS_GspH"/>
</dbReference>
<dbReference type="RefSeq" id="WP_006964857.1">
    <property type="nucleotide sequence ID" value="NZ_APJX01000002.1"/>
</dbReference>
<dbReference type="InterPro" id="IPR045584">
    <property type="entry name" value="Pilin-like"/>
</dbReference>
<evidence type="ECO:0000256" key="3">
    <source>
        <dbReference type="ARBA" id="ARBA00022475"/>
    </source>
</evidence>
<evidence type="ECO:0000256" key="5">
    <source>
        <dbReference type="ARBA" id="ARBA00022519"/>
    </source>
</evidence>
<keyword evidence="5" id="KW-0997">Cell inner membrane</keyword>
<comment type="subcellular location">
    <subcellularLocation>
        <location evidence="1">Cell inner membrane</location>
        <topology evidence="1">Single-pass membrane protein</topology>
    </subcellularLocation>
</comment>
<dbReference type="GO" id="GO:0015627">
    <property type="term" value="C:type II protein secretion system complex"/>
    <property type="evidence" value="ECO:0007669"/>
    <property type="project" value="InterPro"/>
</dbReference>
<evidence type="ECO:0000256" key="4">
    <source>
        <dbReference type="ARBA" id="ARBA00022481"/>
    </source>
</evidence>
<name>S0G4N3_9BACT</name>
<evidence type="ECO:0000256" key="11">
    <source>
        <dbReference type="SAM" id="Phobius"/>
    </source>
</evidence>
<comment type="similarity">
    <text evidence="9">Belongs to the GSP H family.</text>
</comment>
<reference evidence="13 14" key="1">
    <citation type="journal article" date="2013" name="Genome Announc.">
        <title>Draft Genome Sequence of Desulfotignum phosphitoxidans DSM 13687 Strain FiPS-3.</title>
        <authorList>
            <person name="Poehlein A."/>
            <person name="Daniel R."/>
            <person name="Simeonova D.D."/>
        </authorList>
    </citation>
    <scope>NUCLEOTIDE SEQUENCE [LARGE SCALE GENOMIC DNA]</scope>
    <source>
        <strain evidence="13 14">DSM 13687</strain>
    </source>
</reference>
<keyword evidence="3" id="KW-1003">Cell membrane</keyword>
<keyword evidence="7 11" id="KW-1133">Transmembrane helix</keyword>
<dbReference type="EMBL" id="APJX01000002">
    <property type="protein sequence ID" value="EMS80594.1"/>
    <property type="molecule type" value="Genomic_DNA"/>
</dbReference>
<dbReference type="AlphaFoldDB" id="S0G4N3"/>
<dbReference type="GO" id="GO:0005886">
    <property type="term" value="C:plasma membrane"/>
    <property type="evidence" value="ECO:0007669"/>
    <property type="project" value="UniProtKB-SubCell"/>
</dbReference>
<keyword evidence="14" id="KW-1185">Reference proteome</keyword>
<evidence type="ECO:0000256" key="6">
    <source>
        <dbReference type="ARBA" id="ARBA00022692"/>
    </source>
</evidence>
<dbReference type="GO" id="GO:0015628">
    <property type="term" value="P:protein secretion by the type II secretion system"/>
    <property type="evidence" value="ECO:0007669"/>
    <property type="project" value="InterPro"/>
</dbReference>
<keyword evidence="6 11" id="KW-0812">Transmembrane</keyword>
<feature type="domain" description="General secretion pathway GspH" evidence="12">
    <location>
        <begin position="51"/>
        <end position="155"/>
    </location>
</feature>
<dbReference type="OrthoDB" id="6120962at2"/>
<dbReference type="Pfam" id="PF12019">
    <property type="entry name" value="GspH"/>
    <property type="match status" value="1"/>
</dbReference>
<evidence type="ECO:0000256" key="2">
    <source>
        <dbReference type="ARBA" id="ARBA00021549"/>
    </source>
</evidence>
<dbReference type="Proteomes" id="UP000014216">
    <property type="component" value="Unassembled WGS sequence"/>
</dbReference>
<evidence type="ECO:0000256" key="1">
    <source>
        <dbReference type="ARBA" id="ARBA00004377"/>
    </source>
</evidence>
<evidence type="ECO:0000259" key="12">
    <source>
        <dbReference type="Pfam" id="PF12019"/>
    </source>
</evidence>
<gene>
    <name evidence="13" type="primary">gspH</name>
    <name evidence="13" type="ORF">Dpo_2c02870</name>
</gene>
<protein>
    <recommendedName>
        <fullName evidence="2">Type II secretion system protein H</fullName>
    </recommendedName>
    <alternativeName>
        <fullName evidence="10">General secretion pathway protein H</fullName>
    </alternativeName>
</protein>
<keyword evidence="8 11" id="KW-0472">Membrane</keyword>
<dbReference type="NCBIfam" id="TIGR02532">
    <property type="entry name" value="IV_pilin_GFxxxE"/>
    <property type="match status" value="1"/>
</dbReference>
<comment type="caution">
    <text evidence="13">The sequence shown here is derived from an EMBL/GenBank/DDBJ whole genome shotgun (WGS) entry which is preliminary data.</text>
</comment>
<evidence type="ECO:0000256" key="8">
    <source>
        <dbReference type="ARBA" id="ARBA00023136"/>
    </source>
</evidence>
<evidence type="ECO:0000313" key="14">
    <source>
        <dbReference type="Proteomes" id="UP000014216"/>
    </source>
</evidence>
<evidence type="ECO:0000256" key="10">
    <source>
        <dbReference type="ARBA" id="ARBA00030775"/>
    </source>
</evidence>
<accession>S0G4N3</accession>
<dbReference type="Gene3D" id="3.55.40.10">
    <property type="entry name" value="minor pseudopilin epsh domain"/>
    <property type="match status" value="1"/>
</dbReference>